<evidence type="ECO:0000256" key="2">
    <source>
        <dbReference type="ARBA" id="ARBA00023134"/>
    </source>
</evidence>
<evidence type="ECO:0000313" key="6">
    <source>
        <dbReference type="EMBL" id="VEU70277.1"/>
    </source>
</evidence>
<dbReference type="KEGG" id="mgly:NCTC10194_00281"/>
<dbReference type="RefSeq" id="WP_027333844.1">
    <property type="nucleotide sequence ID" value="NZ_LR215024.1"/>
</dbReference>
<gene>
    <name evidence="6" type="primary">engC_2</name>
    <name evidence="3" type="synonym">rsgA</name>
    <name evidence="6" type="ORF">NCTC10194_00281</name>
</gene>
<evidence type="ECO:0000256" key="1">
    <source>
        <dbReference type="ARBA" id="ARBA00022741"/>
    </source>
</evidence>
<dbReference type="PROSITE" id="PS51721">
    <property type="entry name" value="G_CP"/>
    <property type="match status" value="1"/>
</dbReference>
<dbReference type="PROSITE" id="PS50936">
    <property type="entry name" value="ENGC_GTPASE"/>
    <property type="match status" value="1"/>
</dbReference>
<dbReference type="InterPro" id="IPR004881">
    <property type="entry name" value="Ribosome_biogen_GTPase_RsgA"/>
</dbReference>
<dbReference type="EMBL" id="LR215024">
    <property type="protein sequence ID" value="VEU70277.1"/>
    <property type="molecule type" value="Genomic_DNA"/>
</dbReference>
<keyword evidence="3 6" id="KW-0378">Hydrolase</keyword>
<dbReference type="InterPro" id="IPR030378">
    <property type="entry name" value="G_CP_dom"/>
</dbReference>
<keyword evidence="3" id="KW-0690">Ribosome biogenesis</keyword>
<keyword evidence="3" id="KW-0479">Metal-binding</keyword>
<feature type="binding site" evidence="3">
    <location>
        <position position="245"/>
    </location>
    <ligand>
        <name>Zn(2+)</name>
        <dbReference type="ChEBI" id="CHEBI:29105"/>
    </ligand>
</feature>
<dbReference type="GO" id="GO:0003924">
    <property type="term" value="F:GTPase activity"/>
    <property type="evidence" value="ECO:0007669"/>
    <property type="project" value="UniProtKB-UniRule"/>
</dbReference>
<keyword evidence="3" id="KW-0862">Zinc</keyword>
<evidence type="ECO:0000313" key="7">
    <source>
        <dbReference type="Proteomes" id="UP000290815"/>
    </source>
</evidence>
<comment type="similarity">
    <text evidence="3">Belongs to the TRAFAC class YlqF/YawG GTPase family. RsgA subfamily.</text>
</comment>
<keyword evidence="3" id="KW-0963">Cytoplasm</keyword>
<name>A0A449AUT7_9BACT</name>
<comment type="subcellular location">
    <subcellularLocation>
        <location evidence="3">Cytoplasm</location>
    </subcellularLocation>
</comment>
<dbReference type="GO" id="GO:0042274">
    <property type="term" value="P:ribosomal small subunit biogenesis"/>
    <property type="evidence" value="ECO:0007669"/>
    <property type="project" value="UniProtKB-UniRule"/>
</dbReference>
<dbReference type="PANTHER" id="PTHR32120:SF11">
    <property type="entry name" value="SMALL RIBOSOMAL SUBUNIT BIOGENESIS GTPASE RSGA 1, MITOCHONDRIAL-RELATED"/>
    <property type="match status" value="1"/>
</dbReference>
<sequence length="282" mass="32464">MKNNQYKVFSIVAGMYKLVNNQEEITIPAAGKLRYLEIHPIVGDEVIVSEGKIVEVLERRNSFIRPKVANVDQMFVFMSIKEPEFQPYLVDKYLAIIEQKQIKPILCFTKIDLDLENSKKWSEYYQNMGYEVFLIDNTNFDSNVIDKIKKSLVQKYSVFMGQSGVGKTTTLNSLGNYNYETQAISKALGRGKHTTRVVTIIPFNSGYLIDTPGFSSLDLDLSKIELAQSYRTFATYSKMCKFRSCLHSNEPIEWCYVKQNVGKSSIPLIRYENYLKLLSEIK</sequence>
<dbReference type="CDD" id="cd01854">
    <property type="entry name" value="YjeQ_EngC"/>
    <property type="match status" value="1"/>
</dbReference>
<dbReference type="Gene3D" id="1.10.40.50">
    <property type="entry name" value="Probable gtpase engc, domain 3"/>
    <property type="match status" value="1"/>
</dbReference>
<keyword evidence="2 3" id="KW-0342">GTP-binding</keyword>
<dbReference type="AlphaFoldDB" id="A0A449AUT7"/>
<dbReference type="NCBIfam" id="TIGR00157">
    <property type="entry name" value="ribosome small subunit-dependent GTPase A"/>
    <property type="match status" value="1"/>
</dbReference>
<keyword evidence="7" id="KW-1185">Reference proteome</keyword>
<evidence type="ECO:0000256" key="3">
    <source>
        <dbReference type="HAMAP-Rule" id="MF_01820"/>
    </source>
</evidence>
<feature type="binding site" evidence="3">
    <location>
        <position position="240"/>
    </location>
    <ligand>
        <name>Zn(2+)</name>
        <dbReference type="ChEBI" id="CHEBI:29105"/>
    </ligand>
</feature>
<comment type="cofactor">
    <cofactor evidence="3">
        <name>Zn(2+)</name>
        <dbReference type="ChEBI" id="CHEBI:29105"/>
    </cofactor>
    <text evidence="3">Binds 1 zinc ion per subunit.</text>
</comment>
<feature type="domain" description="EngC GTPase" evidence="4">
    <location>
        <begin position="69"/>
        <end position="215"/>
    </location>
</feature>
<feature type="binding site" evidence="3">
    <location>
        <position position="255"/>
    </location>
    <ligand>
        <name>Zn(2+)</name>
        <dbReference type="ChEBI" id="CHEBI:29105"/>
    </ligand>
</feature>
<feature type="binding site" evidence="3">
    <location>
        <position position="247"/>
    </location>
    <ligand>
        <name>Zn(2+)</name>
        <dbReference type="ChEBI" id="CHEBI:29105"/>
    </ligand>
</feature>
<dbReference type="Pfam" id="PF03193">
    <property type="entry name" value="RsgA_GTPase"/>
    <property type="match status" value="1"/>
</dbReference>
<accession>A0A449AUT7</accession>
<keyword evidence="1 3" id="KW-0547">Nucleotide-binding</keyword>
<reference evidence="6 7" key="1">
    <citation type="submission" date="2019-01" db="EMBL/GenBank/DDBJ databases">
        <authorList>
            <consortium name="Pathogen Informatics"/>
        </authorList>
    </citation>
    <scope>NUCLEOTIDE SEQUENCE [LARGE SCALE GENOMIC DNA]</scope>
    <source>
        <strain evidence="6 7">NCTC10194</strain>
    </source>
</reference>
<dbReference type="GO" id="GO:0046872">
    <property type="term" value="F:metal ion binding"/>
    <property type="evidence" value="ECO:0007669"/>
    <property type="project" value="UniProtKB-KW"/>
</dbReference>
<dbReference type="PANTHER" id="PTHR32120">
    <property type="entry name" value="SMALL RIBOSOMAL SUBUNIT BIOGENESIS GTPASE RSGA"/>
    <property type="match status" value="1"/>
</dbReference>
<dbReference type="HAMAP" id="MF_01820">
    <property type="entry name" value="GTPase_RsgA"/>
    <property type="match status" value="1"/>
</dbReference>
<dbReference type="EC" id="3.6.1.-" evidence="3"/>
<evidence type="ECO:0000259" key="4">
    <source>
        <dbReference type="PROSITE" id="PS50936"/>
    </source>
</evidence>
<proteinExistence type="inferred from homology"/>
<organism evidence="6 7">
    <name type="scientific">Mycoplasmopsis glycophila</name>
    <dbReference type="NCBI Taxonomy" id="171285"/>
    <lineage>
        <taxon>Bacteria</taxon>
        <taxon>Bacillati</taxon>
        <taxon>Mycoplasmatota</taxon>
        <taxon>Mycoplasmoidales</taxon>
        <taxon>Metamycoplasmataceae</taxon>
        <taxon>Mycoplasmopsis</taxon>
    </lineage>
</organism>
<keyword evidence="3" id="KW-0699">rRNA-binding</keyword>
<comment type="subunit">
    <text evidence="3">Monomer. Associates with 30S ribosomal subunit, binds 16S rRNA.</text>
</comment>
<evidence type="ECO:0000259" key="5">
    <source>
        <dbReference type="PROSITE" id="PS51721"/>
    </source>
</evidence>
<dbReference type="InterPro" id="IPR010914">
    <property type="entry name" value="RsgA_GTPase_dom"/>
</dbReference>
<keyword evidence="3" id="KW-0694">RNA-binding</keyword>
<feature type="binding site" evidence="3">
    <location>
        <begin position="109"/>
        <end position="112"/>
    </location>
    <ligand>
        <name>GTP</name>
        <dbReference type="ChEBI" id="CHEBI:37565"/>
    </ligand>
</feature>
<feature type="domain" description="CP-type G" evidence="5">
    <location>
        <begin position="60"/>
        <end position="217"/>
    </location>
</feature>
<feature type="binding site" evidence="3">
    <location>
        <begin position="161"/>
        <end position="169"/>
    </location>
    <ligand>
        <name>GTP</name>
        <dbReference type="ChEBI" id="CHEBI:37565"/>
    </ligand>
</feature>
<dbReference type="SUPFAM" id="SSF52540">
    <property type="entry name" value="P-loop containing nucleoside triphosphate hydrolases"/>
    <property type="match status" value="1"/>
</dbReference>
<dbReference type="Proteomes" id="UP000290815">
    <property type="component" value="Chromosome"/>
</dbReference>
<protein>
    <recommendedName>
        <fullName evidence="3">Small ribosomal subunit biogenesis GTPase RsgA</fullName>
        <ecNumber evidence="3">3.6.1.-</ecNumber>
    </recommendedName>
</protein>
<dbReference type="GO" id="GO:0019843">
    <property type="term" value="F:rRNA binding"/>
    <property type="evidence" value="ECO:0007669"/>
    <property type="project" value="UniProtKB-KW"/>
</dbReference>
<comment type="function">
    <text evidence="3">One of several proteins that assist in the late maturation steps of the functional core of the 30S ribosomal subunit. Helps release RbfA from mature subunits. May play a role in the assembly of ribosomal proteins into the subunit. Circularly permuted GTPase that catalyzes slow GTP hydrolysis, GTPase activity is stimulated by the 30S ribosomal subunit.</text>
</comment>
<dbReference type="Gene3D" id="3.40.50.300">
    <property type="entry name" value="P-loop containing nucleotide triphosphate hydrolases"/>
    <property type="match status" value="1"/>
</dbReference>
<dbReference type="GO" id="GO:0005525">
    <property type="term" value="F:GTP binding"/>
    <property type="evidence" value="ECO:0007669"/>
    <property type="project" value="UniProtKB-UniRule"/>
</dbReference>
<dbReference type="GO" id="GO:0005737">
    <property type="term" value="C:cytoplasm"/>
    <property type="evidence" value="ECO:0007669"/>
    <property type="project" value="UniProtKB-SubCell"/>
</dbReference>
<dbReference type="InterPro" id="IPR027417">
    <property type="entry name" value="P-loop_NTPase"/>
</dbReference>